<dbReference type="GO" id="GO:0016747">
    <property type="term" value="F:acyltransferase activity, transferring groups other than amino-acyl groups"/>
    <property type="evidence" value="ECO:0007669"/>
    <property type="project" value="InterPro"/>
</dbReference>
<protein>
    <submittedName>
        <fullName evidence="3">Fucose 4-O-acetylase</fullName>
    </submittedName>
</protein>
<accession>A0A1G5GMY9</accession>
<evidence type="ECO:0000313" key="4">
    <source>
        <dbReference type="Proteomes" id="UP000183047"/>
    </source>
</evidence>
<organism evidence="3 4">
    <name type="scientific">Butyrivibrio hungatei</name>
    <dbReference type="NCBI Taxonomy" id="185008"/>
    <lineage>
        <taxon>Bacteria</taxon>
        <taxon>Bacillati</taxon>
        <taxon>Bacillota</taxon>
        <taxon>Clostridia</taxon>
        <taxon>Lachnospirales</taxon>
        <taxon>Lachnospiraceae</taxon>
        <taxon>Butyrivibrio</taxon>
    </lineage>
</organism>
<feature type="transmembrane region" description="Helical" evidence="1">
    <location>
        <begin position="253"/>
        <end position="272"/>
    </location>
</feature>
<feature type="transmembrane region" description="Helical" evidence="1">
    <location>
        <begin position="173"/>
        <end position="193"/>
    </location>
</feature>
<feature type="transmembrane region" description="Helical" evidence="1">
    <location>
        <begin position="93"/>
        <end position="109"/>
    </location>
</feature>
<evidence type="ECO:0000259" key="2">
    <source>
        <dbReference type="Pfam" id="PF01757"/>
    </source>
</evidence>
<evidence type="ECO:0000313" key="3">
    <source>
        <dbReference type="EMBL" id="SCY52936.1"/>
    </source>
</evidence>
<name>A0A1G5GMY9_9FIRM</name>
<reference evidence="4" key="1">
    <citation type="submission" date="2016-10" db="EMBL/GenBank/DDBJ databases">
        <authorList>
            <person name="Varghese N."/>
            <person name="Submissions S."/>
        </authorList>
    </citation>
    <scope>NUCLEOTIDE SEQUENCE [LARGE SCALE GENOMIC DNA]</scope>
    <source>
        <strain evidence="4">XBD2006</strain>
    </source>
</reference>
<dbReference type="InterPro" id="IPR052734">
    <property type="entry name" value="Nod_factor_acetyltransferase"/>
</dbReference>
<dbReference type="Pfam" id="PF01757">
    <property type="entry name" value="Acyl_transf_3"/>
    <property type="match status" value="1"/>
</dbReference>
<feature type="transmembrane region" description="Helical" evidence="1">
    <location>
        <begin position="284"/>
        <end position="305"/>
    </location>
</feature>
<dbReference type="AlphaFoldDB" id="A0A1G5GMY9"/>
<keyword evidence="1" id="KW-1133">Transmembrane helix</keyword>
<proteinExistence type="predicted"/>
<keyword evidence="1" id="KW-0472">Membrane</keyword>
<dbReference type="PANTHER" id="PTHR37312">
    <property type="entry name" value="MEMBRANE-BOUND ACYLTRANSFERASE YKRP-RELATED"/>
    <property type="match status" value="1"/>
</dbReference>
<feature type="transmembrane region" description="Helical" evidence="1">
    <location>
        <begin position="68"/>
        <end position="87"/>
    </location>
</feature>
<feature type="transmembrane region" description="Helical" evidence="1">
    <location>
        <begin position="121"/>
        <end position="139"/>
    </location>
</feature>
<dbReference type="OrthoDB" id="6623990at2"/>
<feature type="transmembrane region" description="Helical" evidence="1">
    <location>
        <begin position="223"/>
        <end position="241"/>
    </location>
</feature>
<dbReference type="InterPro" id="IPR002656">
    <property type="entry name" value="Acyl_transf_3_dom"/>
</dbReference>
<dbReference type="RefSeq" id="WP_074463345.1">
    <property type="nucleotide sequence ID" value="NZ_FMUR01000022.1"/>
</dbReference>
<feature type="domain" description="Acyltransferase 3" evidence="2">
    <location>
        <begin position="5"/>
        <end position="298"/>
    </location>
</feature>
<keyword evidence="1" id="KW-0812">Transmembrane</keyword>
<evidence type="ECO:0000256" key="1">
    <source>
        <dbReference type="SAM" id="Phobius"/>
    </source>
</evidence>
<keyword evidence="4" id="KW-1185">Reference proteome</keyword>
<sequence length="324" mass="37402">MKRDYSFDNMKVLLITLVVFGHALEEFGTTGKLGLIRAVIYSFHMPLFIFISGYFSKSDAKPEKLLKTTIIPFIIFNTIWMFIQGTAINKINFFKPIYVFWYLLSLFFWRVTVKYFDRVKGMVILAFFVGIYCGCIGEAERFFSISRTVSFFSYFILGYKFKKESIEKIRKIPKIYSLVLLIVAFAVTVYLNIRGIMPVKMYELIQSYSATKLDNMQGMVLRGTIYIIATIIIFALVNLMPDKEFPITIYGQRTLCIYVLSSFVIIPTHRFMTKAGISIEEMPIQIIVALGITAMTFIITGNKYVNKGYNTLMEKISSYLIKAK</sequence>
<dbReference type="PANTHER" id="PTHR37312:SF1">
    <property type="entry name" value="MEMBRANE-BOUND ACYLTRANSFERASE YKRP-RELATED"/>
    <property type="match status" value="1"/>
</dbReference>
<feature type="transmembrane region" description="Helical" evidence="1">
    <location>
        <begin position="33"/>
        <end position="56"/>
    </location>
</feature>
<dbReference type="EMBL" id="FMUR01000022">
    <property type="protein sequence ID" value="SCY52936.1"/>
    <property type="molecule type" value="Genomic_DNA"/>
</dbReference>
<dbReference type="Proteomes" id="UP000183047">
    <property type="component" value="Unassembled WGS sequence"/>
</dbReference>
<gene>
    <name evidence="3" type="ORF">SAMN02910451_02964</name>
</gene>